<dbReference type="RefSeq" id="WP_238274311.1">
    <property type="nucleotide sequence ID" value="NZ_BPQR01000015.1"/>
</dbReference>
<evidence type="ECO:0000313" key="4">
    <source>
        <dbReference type="Proteomes" id="UP001055102"/>
    </source>
</evidence>
<organism evidence="3 4">
    <name type="scientific">Methylobacterium jeotgali</name>
    <dbReference type="NCBI Taxonomy" id="381630"/>
    <lineage>
        <taxon>Bacteria</taxon>
        <taxon>Pseudomonadati</taxon>
        <taxon>Pseudomonadota</taxon>
        <taxon>Alphaproteobacteria</taxon>
        <taxon>Hyphomicrobiales</taxon>
        <taxon>Methylobacteriaceae</taxon>
        <taxon>Methylobacterium</taxon>
    </lineage>
</organism>
<reference evidence="3" key="2">
    <citation type="submission" date="2021-08" db="EMBL/GenBank/DDBJ databases">
        <authorList>
            <person name="Tani A."/>
            <person name="Ola A."/>
            <person name="Ogura Y."/>
            <person name="Katsura K."/>
            <person name="Hayashi T."/>
        </authorList>
    </citation>
    <scope>NUCLEOTIDE SEQUENCE</scope>
    <source>
        <strain evidence="3">LMG 23639</strain>
    </source>
</reference>
<evidence type="ECO:0000259" key="1">
    <source>
        <dbReference type="Pfam" id="PF06559"/>
    </source>
</evidence>
<gene>
    <name evidence="3" type="primary">dcd</name>
    <name evidence="3" type="ORF">AOPFMNJM_0931</name>
</gene>
<feature type="domain" description="2'-deoxycytidine 5'-triphosphate deaminase C-terminal" evidence="2">
    <location>
        <begin position="175"/>
        <end position="363"/>
    </location>
</feature>
<keyword evidence="4" id="KW-1185">Reference proteome</keyword>
<accession>A0ABQ4SUT0</accession>
<dbReference type="PANTHER" id="PTHR42680">
    <property type="entry name" value="DCTP DEAMINASE"/>
    <property type="match status" value="1"/>
</dbReference>
<evidence type="ECO:0000313" key="3">
    <source>
        <dbReference type="EMBL" id="GJE05628.1"/>
    </source>
</evidence>
<name>A0ABQ4SUT0_9HYPH</name>
<dbReference type="EMBL" id="BPQR01000015">
    <property type="protein sequence ID" value="GJE05628.1"/>
    <property type="molecule type" value="Genomic_DNA"/>
</dbReference>
<evidence type="ECO:0000259" key="2">
    <source>
        <dbReference type="Pfam" id="PF22569"/>
    </source>
</evidence>
<dbReference type="InterPro" id="IPR010550">
    <property type="entry name" value="DCD_N"/>
</dbReference>
<dbReference type="InterPro" id="IPR053811">
    <property type="entry name" value="DCD_C"/>
</dbReference>
<dbReference type="Pfam" id="PF06559">
    <property type="entry name" value="DCD_N"/>
    <property type="match status" value="1"/>
</dbReference>
<sequence length="365" mass="39130">MTREETGGQGILPAQAIRALTEAGAIRPASPYAGDQIQPASLDLRLGDRAYRVRTSFLPGAQRSVATCAERYKLHEIDLRDGAVLETGCVYIAELQESLALPPDLSGSANPKSSTGRIDVFTRVIADRAEAFDQVPAGYRGPLYAEISPRTFPVLARRGSRLSQIRFRRGEVRLSDTELATLHARTPLVTAATPSFLGGISVSVDLAGFEGLIGYRAKRHTGLVDVDRPGAHKTAAFWEPLHADGSGSLILDPGQFYILASKEAVQVPADHAAEMVPFDPLVGEFRVHYAGFFDPGFGAAAAGGAGARAVLEVRSRDVPFLLEDGQIVGRLVYERMASLPETLYGTGAGSNYQAQGLKLSKHFVD</sequence>
<comment type="caution">
    <text evidence="3">The sequence shown here is derived from an EMBL/GenBank/DDBJ whole genome shotgun (WGS) entry which is preliminary data.</text>
</comment>
<dbReference type="Proteomes" id="UP001055102">
    <property type="component" value="Unassembled WGS sequence"/>
</dbReference>
<dbReference type="InterPro" id="IPR036157">
    <property type="entry name" value="dUTPase-like_sf"/>
</dbReference>
<dbReference type="Pfam" id="PF22569">
    <property type="entry name" value="DCD_C"/>
    <property type="match status" value="1"/>
</dbReference>
<dbReference type="PANTHER" id="PTHR42680:SF3">
    <property type="entry name" value="DCTP DEAMINASE"/>
    <property type="match status" value="1"/>
</dbReference>
<dbReference type="SUPFAM" id="SSF51283">
    <property type="entry name" value="dUTPase-like"/>
    <property type="match status" value="2"/>
</dbReference>
<dbReference type="NCBIfam" id="NF005734">
    <property type="entry name" value="PRK07559.1"/>
    <property type="match status" value="1"/>
</dbReference>
<protein>
    <submittedName>
        <fullName evidence="3">dCTP deaminase, dUMP-forming</fullName>
    </submittedName>
</protein>
<dbReference type="Gene3D" id="2.70.40.10">
    <property type="match status" value="2"/>
</dbReference>
<proteinExistence type="predicted"/>
<feature type="domain" description="2'-deoxycytidine 5'-triphosphate deaminase N-terminal" evidence="1">
    <location>
        <begin position="9"/>
        <end position="171"/>
    </location>
</feature>
<reference evidence="3" key="1">
    <citation type="journal article" date="2021" name="Front. Microbiol.">
        <title>Comprehensive Comparative Genomics and Phenotyping of Methylobacterium Species.</title>
        <authorList>
            <person name="Alessa O."/>
            <person name="Ogura Y."/>
            <person name="Fujitani Y."/>
            <person name="Takami H."/>
            <person name="Hayashi T."/>
            <person name="Sahin N."/>
            <person name="Tani A."/>
        </authorList>
    </citation>
    <scope>NUCLEOTIDE SEQUENCE</scope>
    <source>
        <strain evidence="3">LMG 23639</strain>
    </source>
</reference>